<dbReference type="PROSITE" id="PS51821">
    <property type="entry name" value="VELVET"/>
    <property type="match status" value="1"/>
</dbReference>
<keyword evidence="2" id="KW-0749">Sporulation</keyword>
<comment type="similarity">
    <text evidence="6">Belongs to the velvet family. VelB subfamily.</text>
</comment>
<dbReference type="InterPro" id="IPR037525">
    <property type="entry name" value="Velvet_dom"/>
</dbReference>
<dbReference type="Proteomes" id="UP000076584">
    <property type="component" value="Unassembled WGS sequence"/>
</dbReference>
<evidence type="ECO:0000313" key="9">
    <source>
        <dbReference type="EMBL" id="KZL82423.1"/>
    </source>
</evidence>
<evidence type="ECO:0000256" key="5">
    <source>
        <dbReference type="ARBA" id="ARBA00023242"/>
    </source>
</evidence>
<feature type="compositionally biased region" description="Low complexity" evidence="7">
    <location>
        <begin position="72"/>
        <end position="89"/>
    </location>
</feature>
<dbReference type="Gene3D" id="2.60.40.3960">
    <property type="entry name" value="Velvet domain"/>
    <property type="match status" value="2"/>
</dbReference>
<evidence type="ECO:0000256" key="4">
    <source>
        <dbReference type="ARBA" id="ARBA00023163"/>
    </source>
</evidence>
<evidence type="ECO:0000256" key="3">
    <source>
        <dbReference type="ARBA" id="ARBA00023015"/>
    </source>
</evidence>
<feature type="compositionally biased region" description="Pro residues" evidence="7">
    <location>
        <begin position="90"/>
        <end position="102"/>
    </location>
</feature>
<sequence length="496" mass="53459">LVVAGEKSTLRPATTSALRRETARPPITGASLVAAKTTETMNYDQQHPAPGGYHHMAPGPYSHLPPPPPPQQHHQAAPQHHPHPSSQMPQLPPMGYPAPAPLPSNTNMPPNGMPLQHHQPVAPGAPPGAPGQQTAQNAVPAPMSKTDDMGRKYELVVMQQPQRARMCGFGDKDRRPITPPPCIKVVVRDAKTGQEINPNDIDSAFYVIQVDLWSEDGTSEVNLVRHSSNTASISTTQPFSYSALRDEGQAPAQPMQAYSQMIPSYGSAPMGYGQQQPPPPQQHMMPGYGMASGSSYQREFFDGGRRAQHHGVLTTGAATYQSSNPQFAPPTQYFPQHANPAPVPSQADMAYGGHRQSLSMAASQPQGMFTRNLIGSTASSAFKLNDVEDHVGIWFIMQDLSVRTEGHFRLRFSFVNVARPPNQPSADGSLVNQGSAPILASTFSDVFQVFSAKKFPGVCESTPLSKCFATQGIKIPIRKEGAGDGKKGGEDDDDFQ</sequence>
<organism evidence="9 10">
    <name type="scientific">Colletotrichum incanum</name>
    <name type="common">Soybean anthracnose fungus</name>
    <dbReference type="NCBI Taxonomy" id="1573173"/>
    <lineage>
        <taxon>Eukaryota</taxon>
        <taxon>Fungi</taxon>
        <taxon>Dikarya</taxon>
        <taxon>Ascomycota</taxon>
        <taxon>Pezizomycotina</taxon>
        <taxon>Sordariomycetes</taxon>
        <taxon>Hypocreomycetidae</taxon>
        <taxon>Glomerellales</taxon>
        <taxon>Glomerellaceae</taxon>
        <taxon>Colletotrichum</taxon>
        <taxon>Colletotrichum spaethianum species complex</taxon>
    </lineage>
</organism>
<dbReference type="Pfam" id="PF11754">
    <property type="entry name" value="Velvet"/>
    <property type="match status" value="1"/>
</dbReference>
<comment type="subcellular location">
    <subcellularLocation>
        <location evidence="1">Nucleus</location>
    </subcellularLocation>
</comment>
<keyword evidence="10" id="KW-1185">Reference proteome</keyword>
<feature type="region of interest" description="Disordered" evidence="7">
    <location>
        <begin position="1"/>
        <end position="146"/>
    </location>
</feature>
<dbReference type="InterPro" id="IPR021740">
    <property type="entry name" value="Velvet"/>
</dbReference>
<dbReference type="STRING" id="1573173.A0A167CCT0"/>
<keyword evidence="4" id="KW-0804">Transcription</keyword>
<accession>A0A167CCT0</accession>
<reference evidence="9 10" key="1">
    <citation type="submission" date="2015-06" db="EMBL/GenBank/DDBJ databases">
        <title>Survival trade-offs in plant roots during colonization by closely related pathogenic and mutualistic fungi.</title>
        <authorList>
            <person name="Hacquard S."/>
            <person name="Kracher B."/>
            <person name="Hiruma K."/>
            <person name="Weinman A."/>
            <person name="Muench P."/>
            <person name="Garrido Oter R."/>
            <person name="Ver Loren van Themaat E."/>
            <person name="Dallerey J.-F."/>
            <person name="Damm U."/>
            <person name="Henrissat B."/>
            <person name="Lespinet O."/>
            <person name="Thon M."/>
            <person name="Kemen E."/>
            <person name="McHardy A.C."/>
            <person name="Schulze-Lefert P."/>
            <person name="O'Connell R.J."/>
        </authorList>
    </citation>
    <scope>NUCLEOTIDE SEQUENCE [LARGE SCALE GENOMIC DNA]</scope>
    <source>
        <strain evidence="9 10">MAFF 238704</strain>
    </source>
</reference>
<protein>
    <submittedName>
        <fullName evidence="9">Developmental regulator</fullName>
    </submittedName>
</protein>
<evidence type="ECO:0000256" key="2">
    <source>
        <dbReference type="ARBA" id="ARBA00022969"/>
    </source>
</evidence>
<evidence type="ECO:0000256" key="6">
    <source>
        <dbReference type="ARBA" id="ARBA00038045"/>
    </source>
</evidence>
<comment type="caution">
    <text evidence="9">The sequence shown here is derived from an EMBL/GenBank/DDBJ whole genome shotgun (WGS) entry which is preliminary data.</text>
</comment>
<dbReference type="GO" id="GO:0030435">
    <property type="term" value="P:sporulation resulting in formation of a cellular spore"/>
    <property type="evidence" value="ECO:0007669"/>
    <property type="project" value="UniProtKB-KW"/>
</dbReference>
<dbReference type="PANTHER" id="PTHR33572:SF3">
    <property type="entry name" value="VELVET COMPLEX SUBUNIT B"/>
    <property type="match status" value="1"/>
</dbReference>
<dbReference type="GO" id="GO:0005634">
    <property type="term" value="C:nucleus"/>
    <property type="evidence" value="ECO:0007669"/>
    <property type="project" value="UniProtKB-SubCell"/>
</dbReference>
<name>A0A167CCT0_COLIC</name>
<evidence type="ECO:0000259" key="8">
    <source>
        <dbReference type="PROSITE" id="PS51821"/>
    </source>
</evidence>
<feature type="non-terminal residue" evidence="9">
    <location>
        <position position="1"/>
    </location>
</feature>
<evidence type="ECO:0000256" key="1">
    <source>
        <dbReference type="ARBA" id="ARBA00004123"/>
    </source>
</evidence>
<gene>
    <name evidence="9" type="ORF">CI238_03201</name>
</gene>
<dbReference type="EMBL" id="LFIW01001383">
    <property type="protein sequence ID" value="KZL82423.1"/>
    <property type="molecule type" value="Genomic_DNA"/>
</dbReference>
<keyword evidence="3" id="KW-0805">Transcription regulation</keyword>
<dbReference type="AlphaFoldDB" id="A0A167CCT0"/>
<dbReference type="InterPro" id="IPR038491">
    <property type="entry name" value="Velvet_dom_sf"/>
</dbReference>
<evidence type="ECO:0000313" key="10">
    <source>
        <dbReference type="Proteomes" id="UP000076584"/>
    </source>
</evidence>
<keyword evidence="5" id="KW-0539">Nucleus</keyword>
<proteinExistence type="inferred from homology"/>
<evidence type="ECO:0000256" key="7">
    <source>
        <dbReference type="SAM" id="MobiDB-lite"/>
    </source>
</evidence>
<dbReference type="PANTHER" id="PTHR33572">
    <property type="entry name" value="SPORE DEVELOPMENT REGULATOR VOSA"/>
    <property type="match status" value="1"/>
</dbReference>
<feature type="domain" description="Velvet" evidence="8">
    <location>
        <begin position="148"/>
        <end position="478"/>
    </location>
</feature>